<evidence type="ECO:0000313" key="2">
    <source>
        <dbReference type="EMBL" id="GGW45475.1"/>
    </source>
</evidence>
<comment type="caution">
    <text evidence="2">The sequence shown here is derived from an EMBL/GenBank/DDBJ whole genome shotgun (WGS) entry which is preliminary data.</text>
</comment>
<keyword evidence="1" id="KW-0472">Membrane</keyword>
<name>A0A918MQY5_9FLAO</name>
<keyword evidence="3" id="KW-1185">Reference proteome</keyword>
<feature type="transmembrane region" description="Helical" evidence="1">
    <location>
        <begin position="12"/>
        <end position="31"/>
    </location>
</feature>
<proteinExistence type="predicted"/>
<dbReference type="EMBL" id="BMWP01000027">
    <property type="protein sequence ID" value="GGW45475.1"/>
    <property type="molecule type" value="Genomic_DNA"/>
</dbReference>
<sequence>MAEIKIKKKSPIWPWIVVLVIIISVIVYLFVYSDNVNIEDDKPHIGHDEQIENSTGECTEDDVLNGNLMYFYTNKKTMIS</sequence>
<accession>A0A918MQY5</accession>
<evidence type="ECO:0000313" key="3">
    <source>
        <dbReference type="Proteomes" id="UP000634668"/>
    </source>
</evidence>
<evidence type="ECO:0000256" key="1">
    <source>
        <dbReference type="SAM" id="Phobius"/>
    </source>
</evidence>
<dbReference type="AlphaFoldDB" id="A0A918MQY5"/>
<dbReference type="Proteomes" id="UP000634668">
    <property type="component" value="Unassembled WGS sequence"/>
</dbReference>
<protein>
    <submittedName>
        <fullName evidence="2">Uncharacterized protein</fullName>
    </submittedName>
</protein>
<gene>
    <name evidence="2" type="ORF">GCM10007383_32330</name>
</gene>
<organism evidence="2 3">
    <name type="scientific">Arenibacter certesii</name>
    <dbReference type="NCBI Taxonomy" id="228955"/>
    <lineage>
        <taxon>Bacteria</taxon>
        <taxon>Pseudomonadati</taxon>
        <taxon>Bacteroidota</taxon>
        <taxon>Flavobacteriia</taxon>
        <taxon>Flavobacteriales</taxon>
        <taxon>Flavobacteriaceae</taxon>
        <taxon>Arenibacter</taxon>
    </lineage>
</organism>
<dbReference type="RefSeq" id="WP_034235830.1">
    <property type="nucleotide sequence ID" value="NZ_BMWP01000027.1"/>
</dbReference>
<keyword evidence="1" id="KW-0812">Transmembrane</keyword>
<reference evidence="2" key="2">
    <citation type="submission" date="2020-09" db="EMBL/GenBank/DDBJ databases">
        <authorList>
            <person name="Sun Q."/>
            <person name="Kim S."/>
        </authorList>
    </citation>
    <scope>NUCLEOTIDE SEQUENCE</scope>
    <source>
        <strain evidence="2">KCTC 12113</strain>
    </source>
</reference>
<keyword evidence="1" id="KW-1133">Transmembrane helix</keyword>
<reference evidence="2" key="1">
    <citation type="journal article" date="2014" name="Int. J. Syst. Evol. Microbiol.">
        <title>Complete genome sequence of Corynebacterium casei LMG S-19264T (=DSM 44701T), isolated from a smear-ripened cheese.</title>
        <authorList>
            <consortium name="US DOE Joint Genome Institute (JGI-PGF)"/>
            <person name="Walter F."/>
            <person name="Albersmeier A."/>
            <person name="Kalinowski J."/>
            <person name="Ruckert C."/>
        </authorList>
    </citation>
    <scope>NUCLEOTIDE SEQUENCE</scope>
    <source>
        <strain evidence="2">KCTC 12113</strain>
    </source>
</reference>